<proteinExistence type="predicted"/>
<evidence type="ECO:0000313" key="3">
    <source>
        <dbReference type="EMBL" id="NDW46323.1"/>
    </source>
</evidence>
<dbReference type="Gene3D" id="3.40.50.1820">
    <property type="entry name" value="alpha/beta hydrolase"/>
    <property type="match status" value="1"/>
</dbReference>
<dbReference type="InterPro" id="IPR029058">
    <property type="entry name" value="AB_hydrolase_fold"/>
</dbReference>
<evidence type="ECO:0000259" key="2">
    <source>
        <dbReference type="Pfam" id="PF00561"/>
    </source>
</evidence>
<organism evidence="3">
    <name type="scientific">Ruegeria sp. PrR005</name>
    <dbReference type="NCBI Taxonomy" id="2706882"/>
    <lineage>
        <taxon>Bacteria</taxon>
        <taxon>Pseudomonadati</taxon>
        <taxon>Pseudomonadota</taxon>
        <taxon>Alphaproteobacteria</taxon>
        <taxon>Rhodobacterales</taxon>
        <taxon>Roseobacteraceae</taxon>
        <taxon>Ruegeria</taxon>
    </lineage>
</organism>
<accession>A0A6B2NUD4</accession>
<dbReference type="InterPro" id="IPR000073">
    <property type="entry name" value="AB_hydrolase_1"/>
</dbReference>
<dbReference type="PANTHER" id="PTHR43798">
    <property type="entry name" value="MONOACYLGLYCEROL LIPASE"/>
    <property type="match status" value="1"/>
</dbReference>
<reference evidence="3" key="1">
    <citation type="submission" date="2020-02" db="EMBL/GenBank/DDBJ databases">
        <title>Delineation of the pyrene-degrading pathway in Roseobacter clade bacteria by genomic analysis.</title>
        <authorList>
            <person name="Zhou H."/>
            <person name="Wang H."/>
        </authorList>
    </citation>
    <scope>NUCLEOTIDE SEQUENCE</scope>
    <source>
        <strain evidence="3">PrR005</strain>
    </source>
</reference>
<dbReference type="EMBL" id="JAAGOX010000025">
    <property type="protein sequence ID" value="NDW46323.1"/>
    <property type="molecule type" value="Genomic_DNA"/>
</dbReference>
<protein>
    <submittedName>
        <fullName evidence="3">Alpha/beta hydrolase</fullName>
    </submittedName>
</protein>
<comment type="caution">
    <text evidence="3">The sequence shown here is derived from an EMBL/GenBank/DDBJ whole genome shotgun (WGS) entry which is preliminary data.</text>
</comment>
<dbReference type="SUPFAM" id="SSF53474">
    <property type="entry name" value="alpha/beta-Hydrolases"/>
    <property type="match status" value="1"/>
</dbReference>
<dbReference type="GO" id="GO:0016020">
    <property type="term" value="C:membrane"/>
    <property type="evidence" value="ECO:0007669"/>
    <property type="project" value="TreeGrafter"/>
</dbReference>
<sequence>MLHLPFEDLSEIAPDDREADQVDILLMPPLLCYECRKIFALGKVMAEFSIQNRVIHYAEAGQGEAVVLLHGGGSSSRQWGTLSKAIEPQFHSVSPDLYGHGASSAWTELAPPTLMDYAAIVEKIREFVGDPFHLVGHSHGGAVAIRYAMQNPQSLQSLTLIEPTLMHLLRVLGNPAWSEAEKLGTKHIIAVSQGRSAEIAEAFLPYWIGETAWQNMPSKRREAIIQTMPAVAQFWASEFAEETPAEAYSQIAVPTLLVQGTETRMTAKEIVSLLFELLPDARLIEIAGAGHMAPLTHANDVNEAITRHITANSVTPSSQ</sequence>
<dbReference type="Pfam" id="PF00561">
    <property type="entry name" value="Abhydrolase_1"/>
    <property type="match status" value="1"/>
</dbReference>
<dbReference type="GO" id="GO:0016787">
    <property type="term" value="F:hydrolase activity"/>
    <property type="evidence" value="ECO:0007669"/>
    <property type="project" value="UniProtKB-KW"/>
</dbReference>
<dbReference type="InterPro" id="IPR050266">
    <property type="entry name" value="AB_hydrolase_sf"/>
</dbReference>
<dbReference type="RefSeq" id="WP_164131317.1">
    <property type="nucleotide sequence ID" value="NZ_JAAGOX010000025.1"/>
</dbReference>
<dbReference type="PRINTS" id="PR00111">
    <property type="entry name" value="ABHYDROLASE"/>
</dbReference>
<dbReference type="AlphaFoldDB" id="A0A6B2NUD4"/>
<keyword evidence="1 3" id="KW-0378">Hydrolase</keyword>
<dbReference type="PANTHER" id="PTHR43798:SF31">
    <property type="entry name" value="AB HYDROLASE SUPERFAMILY PROTEIN YCLE"/>
    <property type="match status" value="1"/>
</dbReference>
<evidence type="ECO:0000256" key="1">
    <source>
        <dbReference type="ARBA" id="ARBA00022801"/>
    </source>
</evidence>
<feature type="domain" description="AB hydrolase-1" evidence="2">
    <location>
        <begin position="65"/>
        <end position="297"/>
    </location>
</feature>
<gene>
    <name evidence="3" type="ORF">G0P99_15255</name>
</gene>
<name>A0A6B2NUD4_9RHOB</name>